<dbReference type="OMA" id="ISTCYGA"/>
<protein>
    <submittedName>
        <fullName evidence="4">G protein-coupled receptor</fullName>
    </submittedName>
</protein>
<evidence type="ECO:0000313" key="2">
    <source>
        <dbReference type="EMBL" id="VDL70145.1"/>
    </source>
</evidence>
<gene>
    <name evidence="2" type="ORF">NBR_LOCUS6556</name>
</gene>
<dbReference type="WBParaSite" id="NBR_0000655501-mRNA-1">
    <property type="protein sequence ID" value="NBR_0000655501-mRNA-1"/>
    <property type="gene ID" value="NBR_0000655501"/>
</dbReference>
<evidence type="ECO:0000256" key="1">
    <source>
        <dbReference type="SAM" id="Phobius"/>
    </source>
</evidence>
<keyword evidence="1" id="KW-1133">Transmembrane helix</keyword>
<reference evidence="4" key="1">
    <citation type="submission" date="2016-04" db="UniProtKB">
        <authorList>
            <consortium name="WormBaseParasite"/>
        </authorList>
    </citation>
    <scope>IDENTIFICATION</scope>
</reference>
<sequence length="130" mass="14786">MPVTREYLTLLSQHYENGSYAFCGGRVHVAVVFFIYDLVLLGLFSIALLRTERSESLVYTVYVAESISPQIVLLVASIFLLFSLPPIIWIAYVVYLDILFIAELDRGLEFLRELNENASGDDMTPKINNF</sequence>
<dbReference type="Proteomes" id="UP000271162">
    <property type="component" value="Unassembled WGS sequence"/>
</dbReference>
<keyword evidence="1" id="KW-0472">Membrane</keyword>
<reference evidence="2 3" key="2">
    <citation type="submission" date="2018-11" db="EMBL/GenBank/DDBJ databases">
        <authorList>
            <consortium name="Pathogen Informatics"/>
        </authorList>
    </citation>
    <scope>NUCLEOTIDE SEQUENCE [LARGE SCALE GENOMIC DNA]</scope>
</reference>
<keyword evidence="3" id="KW-1185">Reference proteome</keyword>
<organism evidence="4">
    <name type="scientific">Nippostrongylus brasiliensis</name>
    <name type="common">Rat hookworm</name>
    <dbReference type="NCBI Taxonomy" id="27835"/>
    <lineage>
        <taxon>Eukaryota</taxon>
        <taxon>Metazoa</taxon>
        <taxon>Ecdysozoa</taxon>
        <taxon>Nematoda</taxon>
        <taxon>Chromadorea</taxon>
        <taxon>Rhabditida</taxon>
        <taxon>Rhabditina</taxon>
        <taxon>Rhabditomorpha</taxon>
        <taxon>Strongyloidea</taxon>
        <taxon>Heligmosomidae</taxon>
        <taxon>Nippostrongylus</taxon>
    </lineage>
</organism>
<keyword evidence="1" id="KW-0812">Transmembrane</keyword>
<dbReference type="EMBL" id="UYSL01019809">
    <property type="protein sequence ID" value="VDL70145.1"/>
    <property type="molecule type" value="Genomic_DNA"/>
</dbReference>
<name>A0A158QXB3_NIPBR</name>
<dbReference type="AlphaFoldDB" id="A0A158QXB3"/>
<accession>A0A158QXB3</accession>
<feature type="transmembrane region" description="Helical" evidence="1">
    <location>
        <begin position="27"/>
        <end position="49"/>
    </location>
</feature>
<evidence type="ECO:0000313" key="3">
    <source>
        <dbReference type="Proteomes" id="UP000271162"/>
    </source>
</evidence>
<evidence type="ECO:0000313" key="4">
    <source>
        <dbReference type="WBParaSite" id="NBR_0000655501-mRNA-1"/>
    </source>
</evidence>
<proteinExistence type="predicted"/>